<dbReference type="AlphaFoldDB" id="A0A4R5TV51"/>
<dbReference type="OrthoDB" id="6053769at2"/>
<gene>
    <name evidence="3" type="ORF">E2F46_07200</name>
</gene>
<feature type="domain" description="DUF802" evidence="2">
    <location>
        <begin position="376"/>
        <end position="413"/>
    </location>
</feature>
<dbReference type="RefSeq" id="WP_133321409.1">
    <property type="nucleotide sequence ID" value="NZ_SMTF01000004.1"/>
</dbReference>
<feature type="transmembrane region" description="Helical" evidence="1">
    <location>
        <begin position="156"/>
        <end position="180"/>
    </location>
</feature>
<keyword evidence="1" id="KW-0472">Membrane</keyword>
<evidence type="ECO:0000313" key="3">
    <source>
        <dbReference type="EMBL" id="TDK24957.1"/>
    </source>
</evidence>
<sequence>MSRNLPFHVVFAVGLAVVCWIAIGFATTSPVAFVVTLVIAGGYLAGALELHRYRAATATLLQVVDNADAATNDLDGWLQRLDPGLRTATRQRIEGERAALPAPMLTPYLVGLLVLLGMLGTLLGMMLTLRGTGMALETATDLQAVRDSLAAPVKGLGFAFGASIAGVAASAMLGLLATLCRRERQTAVQRLDALAASALRPHTPAHQREQTLLLLQQQAELMPALVAQLQAMVSAVERQGEATHARLLAQQDAFHARTDHFHQQLGTTVADALRQGAADSARAAGAALQPVVASTMATLASEQSALHAHVSQSVDRQVAATTESLDTAVAALSARWQGAVDAQHASNATLAQDLQQALQAFADRFEQRSQALVDAVSARLDANVSSVADTWRDALAQQQAAHDAMAAQATQAVCATLETTANDIVAQSQSHAASTLAEIAGLAQAASEAPRVAAEVIGELRQALSDSMARDTAMLEERTRLVETLGTLLESVNLASTEQRAAVDALVATSGDMLERLGARFDAQVQAGTQALAQVSAEVAAGANEVASLGDAFGAAVQVFGDANQQLAERLQRVEAALDKSTARSDQQLAYYVAQAREVIDLSLLTQRQVIADLQRLHAQSSDDRAEAA</sequence>
<feature type="transmembrane region" description="Helical" evidence="1">
    <location>
        <begin position="7"/>
        <end position="25"/>
    </location>
</feature>
<keyword evidence="1" id="KW-1133">Transmembrane helix</keyword>
<protein>
    <submittedName>
        <fullName evidence="3">DUF802 domain-containing protein</fullName>
    </submittedName>
</protein>
<evidence type="ECO:0000256" key="1">
    <source>
        <dbReference type="SAM" id="Phobius"/>
    </source>
</evidence>
<organism evidence="3 4">
    <name type="scientific">Luteimonas aestuarii</name>
    <dbReference type="NCBI Taxonomy" id="453837"/>
    <lineage>
        <taxon>Bacteria</taxon>
        <taxon>Pseudomonadati</taxon>
        <taxon>Pseudomonadota</taxon>
        <taxon>Gammaproteobacteria</taxon>
        <taxon>Lysobacterales</taxon>
        <taxon>Lysobacteraceae</taxon>
        <taxon>Luteimonas</taxon>
    </lineage>
</organism>
<reference evidence="3 4" key="1">
    <citation type="submission" date="2019-03" db="EMBL/GenBank/DDBJ databases">
        <title>Luteimonas zhaokaii sp.nov., isolated from the rectal contents of Plateau pika in Yushu, Qinghai Province, China.</title>
        <authorList>
            <person name="Zhang G."/>
        </authorList>
    </citation>
    <scope>NUCLEOTIDE SEQUENCE [LARGE SCALE GENOMIC DNA]</scope>
    <source>
        <strain evidence="3 4">B9</strain>
    </source>
</reference>
<evidence type="ECO:0000259" key="2">
    <source>
        <dbReference type="Pfam" id="PF05650"/>
    </source>
</evidence>
<evidence type="ECO:0000313" key="4">
    <source>
        <dbReference type="Proteomes" id="UP000294796"/>
    </source>
</evidence>
<feature type="transmembrane region" description="Helical" evidence="1">
    <location>
        <begin position="31"/>
        <end position="50"/>
    </location>
</feature>
<accession>A0A4R5TV51</accession>
<comment type="caution">
    <text evidence="3">The sequence shown here is derived from an EMBL/GenBank/DDBJ whole genome shotgun (WGS) entry which is preliminary data.</text>
</comment>
<keyword evidence="4" id="KW-1185">Reference proteome</keyword>
<name>A0A4R5TV51_9GAMM</name>
<keyword evidence="1" id="KW-0812">Transmembrane</keyword>
<dbReference type="Pfam" id="PF05650">
    <property type="entry name" value="DUF802"/>
    <property type="match status" value="2"/>
</dbReference>
<dbReference type="EMBL" id="SMTF01000004">
    <property type="protein sequence ID" value="TDK24957.1"/>
    <property type="molecule type" value="Genomic_DNA"/>
</dbReference>
<dbReference type="InterPro" id="IPR008520">
    <property type="entry name" value="DUF802"/>
</dbReference>
<feature type="transmembrane region" description="Helical" evidence="1">
    <location>
        <begin position="105"/>
        <end position="127"/>
    </location>
</feature>
<proteinExistence type="predicted"/>
<dbReference type="Proteomes" id="UP000294796">
    <property type="component" value="Unassembled WGS sequence"/>
</dbReference>
<feature type="domain" description="DUF802" evidence="2">
    <location>
        <begin position="322"/>
        <end position="373"/>
    </location>
</feature>